<organism evidence="2 3">
    <name type="scientific">Duganella vulcania</name>
    <dbReference type="NCBI Taxonomy" id="2692166"/>
    <lineage>
        <taxon>Bacteria</taxon>
        <taxon>Pseudomonadati</taxon>
        <taxon>Pseudomonadota</taxon>
        <taxon>Betaproteobacteria</taxon>
        <taxon>Burkholderiales</taxon>
        <taxon>Oxalobacteraceae</taxon>
        <taxon>Telluria group</taxon>
        <taxon>Duganella</taxon>
    </lineage>
</organism>
<sequence length="435" mass="48984">MRAVSPPLLLALLLTLPWGGASAAGQAQQRDIVVAAAADGGANAEPAPYAPIQQEELYLEAMRALAADQPERANALLLRFLEGEPRHAGAWLDLAFSQCTLGHGAEAERLFQEIERRFKPPPAIQELIDQHRARGCNTRPSWRPLWAVSLGRGYDNNINQGASSSEFSTGSGSTLTQWELPPDYMPKPDRLTTAGVDYLQQLDETGSLLIAQLRVRQNDNVHAQDSASLQLGYERPWQLGAWRGYGTAAFSVLQLEHQLYQRQEQVQLRATPPLNVPENLQWSLLASLSHVRYPTRTKYDSNTLELGTSLYWRGTQQVSFSLSGLLDKGQNGRLGGDRHGWYSALQMTQPLPYKNLKAELGWTRQVWQSSDVYSPEIIDIIRHQDTRQLRAAVVMPMGTHQSVQLEWRAVRNQENISLFQYNSHAIQLNWRWDNF</sequence>
<dbReference type="Pfam" id="PF14559">
    <property type="entry name" value="TPR_19"/>
    <property type="match status" value="1"/>
</dbReference>
<accession>A0A845GVG8</accession>
<keyword evidence="1" id="KW-0732">Signal</keyword>
<dbReference type="AlphaFoldDB" id="A0A845GVG8"/>
<proteinExistence type="predicted"/>
<feature type="chain" id="PRO_5032616638" evidence="1">
    <location>
        <begin position="24"/>
        <end position="435"/>
    </location>
</feature>
<feature type="signal peptide" evidence="1">
    <location>
        <begin position="1"/>
        <end position="23"/>
    </location>
</feature>
<comment type="caution">
    <text evidence="2">The sequence shown here is derived from an EMBL/GenBank/DDBJ whole genome shotgun (WGS) entry which is preliminary data.</text>
</comment>
<evidence type="ECO:0000313" key="3">
    <source>
        <dbReference type="Proteomes" id="UP000447355"/>
    </source>
</evidence>
<evidence type="ECO:0000313" key="2">
    <source>
        <dbReference type="EMBL" id="MYM97360.1"/>
    </source>
</evidence>
<dbReference type="EMBL" id="WWCX01000070">
    <property type="protein sequence ID" value="MYM97360.1"/>
    <property type="molecule type" value="Genomic_DNA"/>
</dbReference>
<protein>
    <submittedName>
        <fullName evidence="2">Tetratricopeptide repeat protein</fullName>
    </submittedName>
</protein>
<reference evidence="2" key="1">
    <citation type="submission" date="2019-12" db="EMBL/GenBank/DDBJ databases">
        <title>Novel species isolated from a subtropical stream in China.</title>
        <authorList>
            <person name="Lu H."/>
        </authorList>
    </citation>
    <scope>NUCLEOTIDE SEQUENCE [LARGE SCALE GENOMIC DNA]</scope>
    <source>
        <strain evidence="2">FT81W</strain>
    </source>
</reference>
<dbReference type="Proteomes" id="UP000447355">
    <property type="component" value="Unassembled WGS sequence"/>
</dbReference>
<dbReference type="InterPro" id="IPR011990">
    <property type="entry name" value="TPR-like_helical_dom_sf"/>
</dbReference>
<dbReference type="RefSeq" id="WP_161086270.1">
    <property type="nucleotide sequence ID" value="NZ_WWCX01000070.1"/>
</dbReference>
<name>A0A845GVG8_9BURK</name>
<evidence type="ECO:0000256" key="1">
    <source>
        <dbReference type="SAM" id="SignalP"/>
    </source>
</evidence>
<gene>
    <name evidence="2" type="ORF">GTP90_26260</name>
</gene>
<dbReference type="SUPFAM" id="SSF48452">
    <property type="entry name" value="TPR-like"/>
    <property type="match status" value="1"/>
</dbReference>